<evidence type="ECO:0000256" key="1">
    <source>
        <dbReference type="SAM" id="MobiDB-lite"/>
    </source>
</evidence>
<reference evidence="2 3" key="1">
    <citation type="journal article" date="2023" name="Plants (Basel)">
        <title>Bridging the Gap: Combining Genomics and Transcriptomics Approaches to Understand Stylosanthes scabra, an Orphan Legume from the Brazilian Caatinga.</title>
        <authorList>
            <person name="Ferreira-Neto J.R.C."/>
            <person name="da Silva M.D."/>
            <person name="Binneck E."/>
            <person name="de Melo N.F."/>
            <person name="da Silva R.H."/>
            <person name="de Melo A.L.T.M."/>
            <person name="Pandolfi V."/>
            <person name="Bustamante F.O."/>
            <person name="Brasileiro-Vidal A.C."/>
            <person name="Benko-Iseppon A.M."/>
        </authorList>
    </citation>
    <scope>NUCLEOTIDE SEQUENCE [LARGE SCALE GENOMIC DNA]</scope>
    <source>
        <tissue evidence="2">Leaves</tissue>
    </source>
</reference>
<dbReference type="EMBL" id="JASCZI010151045">
    <property type="protein sequence ID" value="MED6167708.1"/>
    <property type="molecule type" value="Genomic_DNA"/>
</dbReference>
<sequence>MKYEGSTDPHEHLRDFEHRMDPSRPSSRILVANSNTMFGNAFDALGFKDGVLKTHQPSVMGNARKTTMAKFVVLQDLTAYNVILCRKTTNDLSGVIYTKFLVMKYETDARTFETLHGDREVAKPAADINLALQKKSLEAMRIFFADLDVKVEE</sequence>
<feature type="region of interest" description="Disordered" evidence="1">
    <location>
        <begin position="1"/>
        <end position="24"/>
    </location>
</feature>
<evidence type="ECO:0000313" key="3">
    <source>
        <dbReference type="Proteomes" id="UP001341840"/>
    </source>
</evidence>
<organism evidence="2 3">
    <name type="scientific">Stylosanthes scabra</name>
    <dbReference type="NCBI Taxonomy" id="79078"/>
    <lineage>
        <taxon>Eukaryota</taxon>
        <taxon>Viridiplantae</taxon>
        <taxon>Streptophyta</taxon>
        <taxon>Embryophyta</taxon>
        <taxon>Tracheophyta</taxon>
        <taxon>Spermatophyta</taxon>
        <taxon>Magnoliopsida</taxon>
        <taxon>eudicotyledons</taxon>
        <taxon>Gunneridae</taxon>
        <taxon>Pentapetalae</taxon>
        <taxon>rosids</taxon>
        <taxon>fabids</taxon>
        <taxon>Fabales</taxon>
        <taxon>Fabaceae</taxon>
        <taxon>Papilionoideae</taxon>
        <taxon>50 kb inversion clade</taxon>
        <taxon>dalbergioids sensu lato</taxon>
        <taxon>Dalbergieae</taxon>
        <taxon>Pterocarpus clade</taxon>
        <taxon>Stylosanthes</taxon>
    </lineage>
</organism>
<comment type="caution">
    <text evidence="2">The sequence shown here is derived from an EMBL/GenBank/DDBJ whole genome shotgun (WGS) entry which is preliminary data.</text>
</comment>
<keyword evidence="3" id="KW-1185">Reference proteome</keyword>
<evidence type="ECO:0000313" key="2">
    <source>
        <dbReference type="EMBL" id="MED6167708.1"/>
    </source>
</evidence>
<dbReference type="Proteomes" id="UP001341840">
    <property type="component" value="Unassembled WGS sequence"/>
</dbReference>
<accession>A0ABU6V613</accession>
<feature type="compositionally biased region" description="Basic and acidic residues" evidence="1">
    <location>
        <begin position="1"/>
        <end position="22"/>
    </location>
</feature>
<gene>
    <name evidence="2" type="ORF">PIB30_005333</name>
</gene>
<protein>
    <submittedName>
        <fullName evidence="2">Uncharacterized protein</fullName>
    </submittedName>
</protein>
<name>A0ABU6V613_9FABA</name>
<proteinExistence type="predicted"/>